<dbReference type="AlphaFoldDB" id="A0A409XZT0"/>
<reference evidence="2 3" key="1">
    <citation type="journal article" date="2018" name="Evol. Lett.">
        <title>Horizontal gene cluster transfer increased hallucinogenic mushroom diversity.</title>
        <authorList>
            <person name="Reynolds H.T."/>
            <person name="Vijayakumar V."/>
            <person name="Gluck-Thaler E."/>
            <person name="Korotkin H.B."/>
            <person name="Matheny P.B."/>
            <person name="Slot J.C."/>
        </authorList>
    </citation>
    <scope>NUCLEOTIDE SEQUENCE [LARGE SCALE GENOMIC DNA]</scope>
    <source>
        <strain evidence="2 3">SRW20</strain>
    </source>
</reference>
<dbReference type="STRING" id="231916.A0A409XZT0"/>
<dbReference type="Proteomes" id="UP000284706">
    <property type="component" value="Unassembled WGS sequence"/>
</dbReference>
<sequence>MSNYYDTNKERRSLLGHFSFGVPSMSTAEPFYTAIFAPLGITIVYQDKPSNPKAIGYGWGEREPFTLFENSKAAAHGKGTHLAFNAPSRKAVDEFYAAALEKGGKGDGKPGLRKEIHENYYACFVYDPFGHRLEAVYQDSHVPEDDA</sequence>
<dbReference type="CDD" id="cd07262">
    <property type="entry name" value="VOC_like"/>
    <property type="match status" value="1"/>
</dbReference>
<accession>A0A409XZT0</accession>
<dbReference type="SUPFAM" id="SSF54593">
    <property type="entry name" value="Glyoxalase/Bleomycin resistance protein/Dihydroxybiphenyl dioxygenase"/>
    <property type="match status" value="1"/>
</dbReference>
<dbReference type="PROSITE" id="PS51819">
    <property type="entry name" value="VOC"/>
    <property type="match status" value="1"/>
</dbReference>
<keyword evidence="3" id="KW-1185">Reference proteome</keyword>
<organism evidence="2 3">
    <name type="scientific">Gymnopilus dilepis</name>
    <dbReference type="NCBI Taxonomy" id="231916"/>
    <lineage>
        <taxon>Eukaryota</taxon>
        <taxon>Fungi</taxon>
        <taxon>Dikarya</taxon>
        <taxon>Basidiomycota</taxon>
        <taxon>Agaricomycotina</taxon>
        <taxon>Agaricomycetes</taxon>
        <taxon>Agaricomycetidae</taxon>
        <taxon>Agaricales</taxon>
        <taxon>Agaricineae</taxon>
        <taxon>Hymenogastraceae</taxon>
        <taxon>Gymnopilus</taxon>
    </lineage>
</organism>
<dbReference type="OrthoDB" id="10249419at2759"/>
<dbReference type="PANTHER" id="PTHR35006">
    <property type="entry name" value="GLYOXALASE FAMILY PROTEIN (AFU_ORTHOLOGUE AFUA_5G14830)"/>
    <property type="match status" value="1"/>
</dbReference>
<feature type="domain" description="VOC" evidence="1">
    <location>
        <begin position="14"/>
        <end position="138"/>
    </location>
</feature>
<evidence type="ECO:0000313" key="3">
    <source>
        <dbReference type="Proteomes" id="UP000284706"/>
    </source>
</evidence>
<protein>
    <recommendedName>
        <fullName evidence="1">VOC domain-containing protein</fullName>
    </recommendedName>
</protein>
<dbReference type="Gene3D" id="3.10.180.10">
    <property type="entry name" value="2,3-Dihydroxybiphenyl 1,2-Dioxygenase, domain 1"/>
    <property type="match status" value="1"/>
</dbReference>
<proteinExistence type="predicted"/>
<gene>
    <name evidence="2" type="ORF">CVT26_005644</name>
</gene>
<dbReference type="InterPro" id="IPR029068">
    <property type="entry name" value="Glyas_Bleomycin-R_OHBP_Dase"/>
</dbReference>
<comment type="caution">
    <text evidence="2">The sequence shown here is derived from an EMBL/GenBank/DDBJ whole genome shotgun (WGS) entry which is preliminary data.</text>
</comment>
<dbReference type="Pfam" id="PF00903">
    <property type="entry name" value="Glyoxalase"/>
    <property type="match status" value="1"/>
</dbReference>
<evidence type="ECO:0000313" key="2">
    <source>
        <dbReference type="EMBL" id="PPQ96284.1"/>
    </source>
</evidence>
<dbReference type="InterPro" id="IPR037523">
    <property type="entry name" value="VOC_core"/>
</dbReference>
<dbReference type="PANTHER" id="PTHR35006:SF4">
    <property type="entry name" value="BLR7706 PROTEIN"/>
    <property type="match status" value="1"/>
</dbReference>
<dbReference type="EMBL" id="NHYE01001383">
    <property type="protein sequence ID" value="PPQ96284.1"/>
    <property type="molecule type" value="Genomic_DNA"/>
</dbReference>
<dbReference type="InParanoid" id="A0A409XZT0"/>
<evidence type="ECO:0000259" key="1">
    <source>
        <dbReference type="PROSITE" id="PS51819"/>
    </source>
</evidence>
<dbReference type="InterPro" id="IPR004360">
    <property type="entry name" value="Glyas_Fos-R_dOase_dom"/>
</dbReference>
<name>A0A409XZT0_9AGAR</name>